<keyword evidence="1" id="KW-0812">Transmembrane</keyword>
<dbReference type="Proteomes" id="UP001240447">
    <property type="component" value="Unassembled WGS sequence"/>
</dbReference>
<evidence type="ECO:0000313" key="2">
    <source>
        <dbReference type="EMBL" id="MDP9821447.1"/>
    </source>
</evidence>
<feature type="transmembrane region" description="Helical" evidence="1">
    <location>
        <begin position="34"/>
        <end position="56"/>
    </location>
</feature>
<organism evidence="2 3">
    <name type="scientific">Nocardioides massiliensis</name>
    <dbReference type="NCBI Taxonomy" id="1325935"/>
    <lineage>
        <taxon>Bacteria</taxon>
        <taxon>Bacillati</taxon>
        <taxon>Actinomycetota</taxon>
        <taxon>Actinomycetes</taxon>
        <taxon>Propionibacteriales</taxon>
        <taxon>Nocardioidaceae</taxon>
        <taxon>Nocardioides</taxon>
    </lineage>
</organism>
<dbReference type="RefSeq" id="WP_220138347.1">
    <property type="nucleotide sequence ID" value="NZ_CCXJ01000154.1"/>
</dbReference>
<dbReference type="EMBL" id="JAUSQM010000001">
    <property type="protein sequence ID" value="MDP9821447.1"/>
    <property type="molecule type" value="Genomic_DNA"/>
</dbReference>
<dbReference type="PANTHER" id="PTHR37309:SF1">
    <property type="entry name" value="SLR0284 PROTEIN"/>
    <property type="match status" value="1"/>
</dbReference>
<proteinExistence type="predicted"/>
<accession>A0ABT9NMH5</accession>
<evidence type="ECO:0000256" key="1">
    <source>
        <dbReference type="SAM" id="Phobius"/>
    </source>
</evidence>
<feature type="transmembrane region" description="Helical" evidence="1">
    <location>
        <begin position="99"/>
        <end position="120"/>
    </location>
</feature>
<keyword evidence="1" id="KW-0472">Membrane</keyword>
<evidence type="ECO:0000313" key="3">
    <source>
        <dbReference type="Proteomes" id="UP001240447"/>
    </source>
</evidence>
<keyword evidence="3" id="KW-1185">Reference proteome</keyword>
<comment type="caution">
    <text evidence="2">The sequence shown here is derived from an EMBL/GenBank/DDBJ whole genome shotgun (WGS) entry which is preliminary data.</text>
</comment>
<name>A0ABT9NMH5_9ACTN</name>
<dbReference type="PANTHER" id="PTHR37309">
    <property type="entry name" value="SLR0284 PROTEIN"/>
    <property type="match status" value="1"/>
</dbReference>
<protein>
    <submittedName>
        <fullName evidence="2">Membrane protein</fullName>
    </submittedName>
</protein>
<feature type="transmembrane region" description="Helical" evidence="1">
    <location>
        <begin position="63"/>
        <end position="87"/>
    </location>
</feature>
<dbReference type="Pfam" id="PF04020">
    <property type="entry name" value="Phage_holin_4_2"/>
    <property type="match status" value="1"/>
</dbReference>
<dbReference type="InterPro" id="IPR007165">
    <property type="entry name" value="Phage_holin_4_2"/>
</dbReference>
<sequence length="124" mass="13134">MNFLLKVLASAAGLTVAAWLLDGITITGDSDNDRVLTLVIVAAIFGIIDSFVAPVIKVLSIPFIILTLGLFLLVVNALMLMLTSWVADQVGLGFAVDGFWTAVVGSVIITVVSWIAHLILPDAR</sequence>
<keyword evidence="1" id="KW-1133">Transmembrane helix</keyword>
<gene>
    <name evidence="2" type="ORF">J2S59_001256</name>
</gene>
<reference evidence="2 3" key="1">
    <citation type="submission" date="2023-07" db="EMBL/GenBank/DDBJ databases">
        <title>Sequencing the genomes of 1000 actinobacteria strains.</title>
        <authorList>
            <person name="Klenk H.-P."/>
        </authorList>
    </citation>
    <scope>NUCLEOTIDE SEQUENCE [LARGE SCALE GENOMIC DNA]</scope>
    <source>
        <strain evidence="2 3">GD13</strain>
    </source>
</reference>